<feature type="region of interest" description="Disordered" evidence="1">
    <location>
        <begin position="49"/>
        <end position="69"/>
    </location>
</feature>
<protein>
    <submittedName>
        <fullName evidence="2">Uncharacterized protein</fullName>
    </submittedName>
</protein>
<reference evidence="2" key="1">
    <citation type="submission" date="2023-08" db="EMBL/GenBank/DDBJ databases">
        <authorList>
            <person name="Chen Y."/>
            <person name="Shah S."/>
            <person name="Dougan E. K."/>
            <person name="Thang M."/>
            <person name="Chan C."/>
        </authorList>
    </citation>
    <scope>NUCLEOTIDE SEQUENCE</scope>
</reference>
<keyword evidence="3" id="KW-1185">Reference proteome</keyword>
<organism evidence="2 3">
    <name type="scientific">Effrenium voratum</name>
    <dbReference type="NCBI Taxonomy" id="2562239"/>
    <lineage>
        <taxon>Eukaryota</taxon>
        <taxon>Sar</taxon>
        <taxon>Alveolata</taxon>
        <taxon>Dinophyceae</taxon>
        <taxon>Suessiales</taxon>
        <taxon>Symbiodiniaceae</taxon>
        <taxon>Effrenium</taxon>
    </lineage>
</organism>
<feature type="compositionally biased region" description="Low complexity" evidence="1">
    <location>
        <begin position="334"/>
        <end position="343"/>
    </location>
</feature>
<feature type="region of interest" description="Disordered" evidence="1">
    <location>
        <begin position="93"/>
        <end position="154"/>
    </location>
</feature>
<feature type="compositionally biased region" description="Basic and acidic residues" evidence="1">
    <location>
        <begin position="405"/>
        <end position="417"/>
    </location>
</feature>
<evidence type="ECO:0000313" key="2">
    <source>
        <dbReference type="EMBL" id="CAJ1383763.1"/>
    </source>
</evidence>
<dbReference type="AlphaFoldDB" id="A0AA36MYZ1"/>
<feature type="compositionally biased region" description="Low complexity" evidence="1">
    <location>
        <begin position="140"/>
        <end position="149"/>
    </location>
</feature>
<evidence type="ECO:0000256" key="1">
    <source>
        <dbReference type="SAM" id="MobiDB-lite"/>
    </source>
</evidence>
<proteinExistence type="predicted"/>
<accession>A0AA36MYZ1</accession>
<name>A0AA36MYZ1_9DINO</name>
<evidence type="ECO:0000313" key="3">
    <source>
        <dbReference type="Proteomes" id="UP001178507"/>
    </source>
</evidence>
<feature type="compositionally biased region" description="Basic and acidic residues" evidence="1">
    <location>
        <begin position="316"/>
        <end position="333"/>
    </location>
</feature>
<dbReference type="Proteomes" id="UP001178507">
    <property type="component" value="Unassembled WGS sequence"/>
</dbReference>
<feature type="compositionally biased region" description="Low complexity" evidence="1">
    <location>
        <begin position="353"/>
        <end position="376"/>
    </location>
</feature>
<sequence length="470" mass="49937">MPSLLVLGTPEIGVQLCRARGSSAAAFDVTFSFPKTAKGLKTAFLFGGSPKPPDPPTMQVAGQDPESKLRGQVHYQDQEGCYAGCASDSMAGGKSYGSVTPKRTFPKPDEEEVVPPPPQPAAQPKPGTPGAPGPGPAPAKPAAKPAPKAQKPRLQKVCDPWGRITGAYKGKLCQGSDSCVTALPLDFGQRTGAPFCPQGDCSGKAGHPWCVPAKFLKRYDGPIEINCKSSGEGTLEQGDPSGCWWFEKNVPREELQRLPGVVIGKYAPRKGMRFYKRTGKGLTFDEAERWVQTGQLVDPASVGPDPDDPNDPSAKNVEDAVAERARANEERLSRPPGSRRPAPRALPAPPMAEAPADNGLQNGPLNAPVPLNAPAGKGMGKGEEKPPVHGIPHPKKRQGNKPGKNKQESYDNREEGGSGRVGDEDEESMPFLAGLLGAPPIVRSTARQRRRKMLAEFLAAEQPARKANLA</sequence>
<feature type="compositionally biased region" description="Pro residues" evidence="1">
    <location>
        <begin position="114"/>
        <end position="139"/>
    </location>
</feature>
<comment type="caution">
    <text evidence="2">The sequence shown here is derived from an EMBL/GenBank/DDBJ whole genome shotgun (WGS) entry which is preliminary data.</text>
</comment>
<gene>
    <name evidence="2" type="ORF">EVOR1521_LOCUS10791</name>
</gene>
<feature type="region of interest" description="Disordered" evidence="1">
    <location>
        <begin position="295"/>
        <end position="429"/>
    </location>
</feature>
<dbReference type="EMBL" id="CAUJNA010001046">
    <property type="protein sequence ID" value="CAJ1383763.1"/>
    <property type="molecule type" value="Genomic_DNA"/>
</dbReference>